<organism evidence="1 2">
    <name type="scientific">Methylobrevis pamukkalensis</name>
    <dbReference type="NCBI Taxonomy" id="1439726"/>
    <lineage>
        <taxon>Bacteria</taxon>
        <taxon>Pseudomonadati</taxon>
        <taxon>Pseudomonadota</taxon>
        <taxon>Alphaproteobacteria</taxon>
        <taxon>Hyphomicrobiales</taxon>
        <taxon>Pleomorphomonadaceae</taxon>
        <taxon>Methylobrevis</taxon>
    </lineage>
</organism>
<dbReference type="AlphaFoldDB" id="A0A1E3H3S9"/>
<gene>
    <name evidence="1" type="ORF">A6302_01641</name>
</gene>
<keyword evidence="2" id="KW-1185">Reference proteome</keyword>
<reference evidence="1 2" key="1">
    <citation type="submission" date="2016-07" db="EMBL/GenBank/DDBJ databases">
        <title>Draft Genome Sequence of Methylobrevis pamukkalensis PK2.</title>
        <authorList>
            <person name="Vasilenko O.V."/>
            <person name="Doronina N.V."/>
            <person name="Shmareva M.N."/>
            <person name="Tarlachkov S.V."/>
            <person name="Mustakhimov I."/>
            <person name="Trotsenko Y.A."/>
        </authorList>
    </citation>
    <scope>NUCLEOTIDE SEQUENCE [LARGE SCALE GENOMIC DNA]</scope>
    <source>
        <strain evidence="1 2">PK2</strain>
    </source>
</reference>
<proteinExistence type="predicted"/>
<accession>A0A1E3H3S9</accession>
<evidence type="ECO:0000313" key="2">
    <source>
        <dbReference type="Proteomes" id="UP000094622"/>
    </source>
</evidence>
<protein>
    <submittedName>
        <fullName evidence="1">Uncharacterized protein</fullName>
    </submittedName>
</protein>
<dbReference type="Proteomes" id="UP000094622">
    <property type="component" value="Unassembled WGS sequence"/>
</dbReference>
<dbReference type="RefSeq" id="WP_169833529.1">
    <property type="nucleotide sequence ID" value="NZ_MCRJ01000032.1"/>
</dbReference>
<evidence type="ECO:0000313" key="1">
    <source>
        <dbReference type="EMBL" id="ODN71007.1"/>
    </source>
</evidence>
<dbReference type="EMBL" id="MCRJ01000032">
    <property type="protein sequence ID" value="ODN71007.1"/>
    <property type="molecule type" value="Genomic_DNA"/>
</dbReference>
<name>A0A1E3H3S9_9HYPH</name>
<sequence length="49" mass="5592">MPGVYWQLIDAVRPLDRINDISEAVERASLWSVLQQLPETRIMSPARVA</sequence>
<comment type="caution">
    <text evidence="1">The sequence shown here is derived from an EMBL/GenBank/DDBJ whole genome shotgun (WGS) entry which is preliminary data.</text>
</comment>